<accession>A0A1I9S1V2</accession>
<keyword evidence="1" id="KW-0614">Plasmid</keyword>
<evidence type="ECO:0000313" key="1">
    <source>
        <dbReference type="EMBL" id="AOZ60544.1"/>
    </source>
</evidence>
<organism evidence="1">
    <name type="scientific">Aeromonas salmonicida subsp. salmonicida</name>
    <dbReference type="NCBI Taxonomy" id="29491"/>
    <lineage>
        <taxon>Bacteria</taxon>
        <taxon>Pseudomonadati</taxon>
        <taxon>Pseudomonadota</taxon>
        <taxon>Gammaproteobacteria</taxon>
        <taxon>Aeromonadales</taxon>
        <taxon>Aeromonadaceae</taxon>
        <taxon>Aeromonas</taxon>
    </lineage>
</organism>
<dbReference type="RefSeq" id="WP_236762781.1">
    <property type="nucleotide sequence ID" value="NZ_KX364409.1"/>
</dbReference>
<protein>
    <submittedName>
        <fullName evidence="1">Uncharacterized protein</fullName>
    </submittedName>
</protein>
<sequence>MFTAAVHYIQHQFGYPANLNALLLAHPDIGYAFELPRNTDVDYITRWHQWLPSGWDANPGELRGRQYVHGEYRGVTIMVGALANLCEQVHVEGWTCDIREVEVLNASKSPLEQFTDLDAFAEARCQGYLDDACPDTIARNLAHGEVRIMQPRCFDYFCYHDWDGRVCLINEGGSHHFATARYLAGVARCPVQLKGNLKAYRLNPAAVTALTDEYMLFSITKDPERWLALSDAMRALQATYFVGDLPRPHAGGYVLLLPRRESRSLAAAKVLLSAGVPNLGDTLHALLHQQSGIPGRDI</sequence>
<dbReference type="Pfam" id="PF20390">
    <property type="entry name" value="DUF6685"/>
    <property type="match status" value="1"/>
</dbReference>
<dbReference type="EMBL" id="KX364409">
    <property type="protein sequence ID" value="AOZ60544.1"/>
    <property type="molecule type" value="Genomic_DNA"/>
</dbReference>
<dbReference type="InterPro" id="IPR046507">
    <property type="entry name" value="DUF6685"/>
</dbReference>
<dbReference type="AlphaFoldDB" id="A0A1I9S1V2"/>
<geneLocation type="plasmid" evidence="1">
    <name>pAsa8</name>
</geneLocation>
<proteinExistence type="predicted"/>
<name>A0A1I9S1V2_AERSS</name>
<reference evidence="1" key="1">
    <citation type="journal article" date="2016" name="Sci. Rep.">
        <title>Diversity of antibiotic-resistance genes in Canadian isolates of Aeromonas salmonicida subsp. salmonicida: dominance of pSN254b and discovery of pAsa8.</title>
        <authorList>
            <person name="Trudel M.V."/>
            <person name="Vincent A.T."/>
            <person name="Attere S.A."/>
            <person name="Labbe M."/>
            <person name="Derome N."/>
            <person name="Culley A.I."/>
            <person name="Charette S.J."/>
        </authorList>
    </citation>
    <scope>NUCLEOTIDE SEQUENCE</scope>
    <source>
        <strain evidence="1">M16474-11</strain>
        <plasmid evidence="1">pAsa8</plasmid>
    </source>
</reference>